<dbReference type="InterPro" id="IPR054208">
    <property type="entry name" value="DUF6914"/>
</dbReference>
<feature type="non-terminal residue" evidence="1">
    <location>
        <position position="1"/>
    </location>
</feature>
<dbReference type="Proteomes" id="UP000800235">
    <property type="component" value="Unassembled WGS sequence"/>
</dbReference>
<sequence length="126" mass="14611">KRGLYLALYVRDGVLPSNSLRDDRYHWALLSMPIATDRRPDKASRFHARNFFSSPDQTNWVFEEIYVDASGTPKLLSKTYIGDILDNERFLETLMDVPMIQDAPEWSCVEWIKKALDDITREGEAV</sequence>
<evidence type="ECO:0000313" key="2">
    <source>
        <dbReference type="Proteomes" id="UP000800235"/>
    </source>
</evidence>
<organism evidence="1 2">
    <name type="scientific">Tothia fuscella</name>
    <dbReference type="NCBI Taxonomy" id="1048955"/>
    <lineage>
        <taxon>Eukaryota</taxon>
        <taxon>Fungi</taxon>
        <taxon>Dikarya</taxon>
        <taxon>Ascomycota</taxon>
        <taxon>Pezizomycotina</taxon>
        <taxon>Dothideomycetes</taxon>
        <taxon>Pleosporomycetidae</taxon>
        <taxon>Venturiales</taxon>
        <taxon>Cylindrosympodiaceae</taxon>
        <taxon>Tothia</taxon>
    </lineage>
</organism>
<proteinExistence type="predicted"/>
<gene>
    <name evidence="1" type="ORF">EJ08DRAFT_559160</name>
</gene>
<dbReference type="EMBL" id="MU007020">
    <property type="protein sequence ID" value="KAF2433484.1"/>
    <property type="molecule type" value="Genomic_DNA"/>
</dbReference>
<evidence type="ECO:0000313" key="1">
    <source>
        <dbReference type="EMBL" id="KAF2433484.1"/>
    </source>
</evidence>
<feature type="non-terminal residue" evidence="1">
    <location>
        <position position="126"/>
    </location>
</feature>
<protein>
    <submittedName>
        <fullName evidence="1">Uncharacterized protein</fullName>
    </submittedName>
</protein>
<dbReference type="Pfam" id="PF21858">
    <property type="entry name" value="DUF6914"/>
    <property type="match status" value="1"/>
</dbReference>
<keyword evidence="2" id="KW-1185">Reference proteome</keyword>
<comment type="caution">
    <text evidence="1">The sequence shown here is derived from an EMBL/GenBank/DDBJ whole genome shotgun (WGS) entry which is preliminary data.</text>
</comment>
<dbReference type="OrthoDB" id="2679825at2759"/>
<name>A0A9P4NYH8_9PEZI</name>
<reference evidence="1" key="1">
    <citation type="journal article" date="2020" name="Stud. Mycol.">
        <title>101 Dothideomycetes genomes: a test case for predicting lifestyles and emergence of pathogens.</title>
        <authorList>
            <person name="Haridas S."/>
            <person name="Albert R."/>
            <person name="Binder M."/>
            <person name="Bloem J."/>
            <person name="Labutti K."/>
            <person name="Salamov A."/>
            <person name="Andreopoulos B."/>
            <person name="Baker S."/>
            <person name="Barry K."/>
            <person name="Bills G."/>
            <person name="Bluhm B."/>
            <person name="Cannon C."/>
            <person name="Castanera R."/>
            <person name="Culley D."/>
            <person name="Daum C."/>
            <person name="Ezra D."/>
            <person name="Gonzalez J."/>
            <person name="Henrissat B."/>
            <person name="Kuo A."/>
            <person name="Liang C."/>
            <person name="Lipzen A."/>
            <person name="Lutzoni F."/>
            <person name="Magnuson J."/>
            <person name="Mondo S."/>
            <person name="Nolan M."/>
            <person name="Ohm R."/>
            <person name="Pangilinan J."/>
            <person name="Park H.-J."/>
            <person name="Ramirez L."/>
            <person name="Alfaro M."/>
            <person name="Sun H."/>
            <person name="Tritt A."/>
            <person name="Yoshinaga Y."/>
            <person name="Zwiers L.-H."/>
            <person name="Turgeon B."/>
            <person name="Goodwin S."/>
            <person name="Spatafora J."/>
            <person name="Crous P."/>
            <person name="Grigoriev I."/>
        </authorList>
    </citation>
    <scope>NUCLEOTIDE SEQUENCE</scope>
    <source>
        <strain evidence="1">CBS 130266</strain>
    </source>
</reference>
<dbReference type="AlphaFoldDB" id="A0A9P4NYH8"/>
<accession>A0A9P4NYH8</accession>